<keyword evidence="1 6" id="KW-0597">Phosphoprotein</keyword>
<dbReference type="EMBL" id="BAABHF010000028">
    <property type="protein sequence ID" value="GAA4502938.1"/>
    <property type="molecule type" value="Genomic_DNA"/>
</dbReference>
<feature type="domain" description="OmpR/PhoB-type" evidence="9">
    <location>
        <begin position="125"/>
        <end position="220"/>
    </location>
</feature>
<dbReference type="Pfam" id="PF00072">
    <property type="entry name" value="Response_reg"/>
    <property type="match status" value="1"/>
</dbReference>
<dbReference type="RefSeq" id="WP_345468812.1">
    <property type="nucleotide sequence ID" value="NZ_BAABHF010000028.1"/>
</dbReference>
<accession>A0ABP8QGB7</accession>
<feature type="DNA-binding region" description="OmpR/PhoB-type" evidence="7">
    <location>
        <begin position="125"/>
        <end position="220"/>
    </location>
</feature>
<dbReference type="PROSITE" id="PS50110">
    <property type="entry name" value="RESPONSE_REGULATORY"/>
    <property type="match status" value="1"/>
</dbReference>
<evidence type="ECO:0000256" key="2">
    <source>
        <dbReference type="ARBA" id="ARBA00023012"/>
    </source>
</evidence>
<dbReference type="PROSITE" id="PS51755">
    <property type="entry name" value="OMPR_PHOB"/>
    <property type="match status" value="1"/>
</dbReference>
<evidence type="ECO:0000256" key="5">
    <source>
        <dbReference type="ARBA" id="ARBA00023163"/>
    </source>
</evidence>
<dbReference type="SUPFAM" id="SSF52172">
    <property type="entry name" value="CheY-like"/>
    <property type="match status" value="1"/>
</dbReference>
<dbReference type="CDD" id="cd00383">
    <property type="entry name" value="trans_reg_C"/>
    <property type="match status" value="1"/>
</dbReference>
<gene>
    <name evidence="10" type="ORF">GCM10023191_055180</name>
</gene>
<dbReference type="Proteomes" id="UP001500503">
    <property type="component" value="Unassembled WGS sequence"/>
</dbReference>
<dbReference type="InterPro" id="IPR001789">
    <property type="entry name" value="Sig_transdc_resp-reg_receiver"/>
</dbReference>
<keyword evidence="2" id="KW-0902">Two-component regulatory system</keyword>
<dbReference type="InterPro" id="IPR039420">
    <property type="entry name" value="WalR-like"/>
</dbReference>
<evidence type="ECO:0000256" key="7">
    <source>
        <dbReference type="PROSITE-ProRule" id="PRU01091"/>
    </source>
</evidence>
<evidence type="ECO:0000256" key="6">
    <source>
        <dbReference type="PROSITE-ProRule" id="PRU00169"/>
    </source>
</evidence>
<dbReference type="PANTHER" id="PTHR48111:SF1">
    <property type="entry name" value="TWO-COMPONENT RESPONSE REGULATOR ORR33"/>
    <property type="match status" value="1"/>
</dbReference>
<dbReference type="InterPro" id="IPR001867">
    <property type="entry name" value="OmpR/PhoB-type_DNA-bd"/>
</dbReference>
<comment type="caution">
    <text evidence="10">The sequence shown here is derived from an EMBL/GenBank/DDBJ whole genome shotgun (WGS) entry which is preliminary data.</text>
</comment>
<dbReference type="Gene3D" id="3.40.50.2300">
    <property type="match status" value="1"/>
</dbReference>
<evidence type="ECO:0000256" key="4">
    <source>
        <dbReference type="ARBA" id="ARBA00023125"/>
    </source>
</evidence>
<keyword evidence="3" id="KW-0805">Transcription regulation</keyword>
<evidence type="ECO:0000259" key="9">
    <source>
        <dbReference type="PROSITE" id="PS51755"/>
    </source>
</evidence>
<name>A0ABP8QGB7_9ACTN</name>
<dbReference type="InterPro" id="IPR036388">
    <property type="entry name" value="WH-like_DNA-bd_sf"/>
</dbReference>
<organism evidence="10 11">
    <name type="scientific">Actinoallomurus oryzae</name>
    <dbReference type="NCBI Taxonomy" id="502180"/>
    <lineage>
        <taxon>Bacteria</taxon>
        <taxon>Bacillati</taxon>
        <taxon>Actinomycetota</taxon>
        <taxon>Actinomycetes</taxon>
        <taxon>Streptosporangiales</taxon>
        <taxon>Thermomonosporaceae</taxon>
        <taxon>Actinoallomurus</taxon>
    </lineage>
</organism>
<keyword evidence="11" id="KW-1185">Reference proteome</keyword>
<keyword evidence="5" id="KW-0804">Transcription</keyword>
<dbReference type="Gene3D" id="1.10.10.10">
    <property type="entry name" value="Winged helix-like DNA-binding domain superfamily/Winged helix DNA-binding domain"/>
    <property type="match status" value="1"/>
</dbReference>
<dbReference type="InterPro" id="IPR011006">
    <property type="entry name" value="CheY-like_superfamily"/>
</dbReference>
<evidence type="ECO:0000256" key="3">
    <source>
        <dbReference type="ARBA" id="ARBA00023015"/>
    </source>
</evidence>
<dbReference type="SMART" id="SM00862">
    <property type="entry name" value="Trans_reg_C"/>
    <property type="match status" value="1"/>
</dbReference>
<proteinExistence type="predicted"/>
<evidence type="ECO:0000313" key="11">
    <source>
        <dbReference type="Proteomes" id="UP001500503"/>
    </source>
</evidence>
<dbReference type="SMART" id="SM00448">
    <property type="entry name" value="REC"/>
    <property type="match status" value="1"/>
</dbReference>
<sequence length="222" mass="24237">MTSASARVLIVEDDSGIADSLVRGLTRAGYAARTVSTAEDARAADTYDVVLLDLGLPDGDGVELCTELRSRSDAAILVITARGEEPDRVAALDAGADDYIVKPFGFAELTARIRAVLRRSRITGPDALTHGRLRIDTRTRQVHCGDQEIALTPTEFDILECLATDPGRVVARQEIIERVWNTQWYGPTRVLDVHIAALRRKLGDPSAILTVYARGFRLGDPR</sequence>
<evidence type="ECO:0000313" key="10">
    <source>
        <dbReference type="EMBL" id="GAA4502938.1"/>
    </source>
</evidence>
<dbReference type="Pfam" id="PF00486">
    <property type="entry name" value="Trans_reg_C"/>
    <property type="match status" value="1"/>
</dbReference>
<keyword evidence="4 7" id="KW-0238">DNA-binding</keyword>
<dbReference type="Gene3D" id="6.10.250.690">
    <property type="match status" value="1"/>
</dbReference>
<evidence type="ECO:0000259" key="8">
    <source>
        <dbReference type="PROSITE" id="PS50110"/>
    </source>
</evidence>
<feature type="domain" description="Response regulatory" evidence="8">
    <location>
        <begin position="7"/>
        <end position="117"/>
    </location>
</feature>
<protein>
    <submittedName>
        <fullName evidence="10">Response regulator transcription factor</fullName>
    </submittedName>
</protein>
<dbReference type="PANTHER" id="PTHR48111">
    <property type="entry name" value="REGULATOR OF RPOS"/>
    <property type="match status" value="1"/>
</dbReference>
<evidence type="ECO:0000256" key="1">
    <source>
        <dbReference type="ARBA" id="ARBA00022553"/>
    </source>
</evidence>
<reference evidence="11" key="1">
    <citation type="journal article" date="2019" name="Int. J. Syst. Evol. Microbiol.">
        <title>The Global Catalogue of Microorganisms (GCM) 10K type strain sequencing project: providing services to taxonomists for standard genome sequencing and annotation.</title>
        <authorList>
            <consortium name="The Broad Institute Genomics Platform"/>
            <consortium name="The Broad Institute Genome Sequencing Center for Infectious Disease"/>
            <person name="Wu L."/>
            <person name="Ma J."/>
        </authorList>
    </citation>
    <scope>NUCLEOTIDE SEQUENCE [LARGE SCALE GENOMIC DNA]</scope>
    <source>
        <strain evidence="11">JCM 17933</strain>
    </source>
</reference>
<feature type="modified residue" description="4-aspartylphosphate" evidence="6">
    <location>
        <position position="53"/>
    </location>
</feature>